<keyword evidence="3" id="KW-0677">Repeat</keyword>
<keyword evidence="2" id="KW-0433">Leucine-rich repeat</keyword>
<organism evidence="7">
    <name type="scientific">Hemiselmis andersenii</name>
    <name type="common">Cryptophyte alga</name>
    <dbReference type="NCBI Taxonomy" id="464988"/>
    <lineage>
        <taxon>Eukaryota</taxon>
        <taxon>Cryptophyceae</taxon>
        <taxon>Cryptomonadales</taxon>
        <taxon>Hemiselmidaceae</taxon>
        <taxon>Hemiselmis</taxon>
    </lineage>
</organism>
<accession>A0A6U4UCP8</accession>
<gene>
    <name evidence="7" type="ORF">HAND00432_LOCUS8855</name>
    <name evidence="6" type="ORF">HAND1043_LOCUS18268</name>
</gene>
<sequence length="219" mass="24769">MPRITPDLVAASPQFTNPLREREIKLRANKIPAIENLGATQDQFDTIDLSDNEIRKLENFPLLRRVGTLLLANNLIFRVAEDLHEALPNLHTLQLTNNNILNLNDLMPLATIPTLKRLVLLQNNVTKQPNYRLFLVKHLPQVQVLDWKKVKPKEREEAEALYKSGGMEQKVVKKKNLTEEEKAKIKDAIAGAKTLEEVNRLEAQLKSGDGLASEDAMAD</sequence>
<evidence type="ECO:0000256" key="4">
    <source>
        <dbReference type="ARBA" id="ARBA00023242"/>
    </source>
</evidence>
<proteinExistence type="inferred from homology"/>
<evidence type="ECO:0000256" key="2">
    <source>
        <dbReference type="ARBA" id="ARBA00022614"/>
    </source>
</evidence>
<comment type="subcellular location">
    <subcellularLocation>
        <location evidence="1">Nucleus</location>
    </subcellularLocation>
</comment>
<dbReference type="Gene3D" id="3.80.10.10">
    <property type="entry name" value="Ribonuclease Inhibitor"/>
    <property type="match status" value="1"/>
</dbReference>
<keyword evidence="4" id="KW-0539">Nucleus</keyword>
<name>A0A6U4UCP8_HEMAN</name>
<evidence type="ECO:0000313" key="7">
    <source>
        <dbReference type="EMBL" id="CAD8954318.1"/>
    </source>
</evidence>
<dbReference type="PANTHER" id="PTHR10552">
    <property type="entry name" value="U2 SMALL NUCLEAR RIBONUCLEOPROTEIN A"/>
    <property type="match status" value="1"/>
</dbReference>
<dbReference type="PANTHER" id="PTHR10552:SF6">
    <property type="entry name" value="U2 SMALL NUCLEAR RIBONUCLEOPROTEIN A"/>
    <property type="match status" value="1"/>
</dbReference>
<dbReference type="GO" id="GO:0030620">
    <property type="term" value="F:U2 snRNA binding"/>
    <property type="evidence" value="ECO:0007669"/>
    <property type="project" value="InterPro"/>
</dbReference>
<dbReference type="InterPro" id="IPR032675">
    <property type="entry name" value="LRR_dom_sf"/>
</dbReference>
<dbReference type="SUPFAM" id="SSF52058">
    <property type="entry name" value="L domain-like"/>
    <property type="match status" value="1"/>
</dbReference>
<dbReference type="InterPro" id="IPR001611">
    <property type="entry name" value="Leu-rich_rpt"/>
</dbReference>
<dbReference type="GO" id="GO:0000398">
    <property type="term" value="P:mRNA splicing, via spliceosome"/>
    <property type="evidence" value="ECO:0007669"/>
    <property type="project" value="InterPro"/>
</dbReference>
<reference evidence="7" key="1">
    <citation type="submission" date="2021-01" db="EMBL/GenBank/DDBJ databases">
        <authorList>
            <person name="Corre E."/>
            <person name="Pelletier E."/>
            <person name="Niang G."/>
            <person name="Scheremetjew M."/>
            <person name="Finn R."/>
            <person name="Kale V."/>
            <person name="Holt S."/>
            <person name="Cochrane G."/>
            <person name="Meng A."/>
            <person name="Brown T."/>
            <person name="Cohen L."/>
        </authorList>
    </citation>
    <scope>NUCLEOTIDE SEQUENCE</scope>
    <source>
        <strain evidence="6">CCMP441</strain>
        <strain evidence="7">CCMP644</strain>
    </source>
</reference>
<dbReference type="GO" id="GO:0005634">
    <property type="term" value="C:nucleus"/>
    <property type="evidence" value="ECO:0007669"/>
    <property type="project" value="UniProtKB-SubCell"/>
</dbReference>
<dbReference type="InterPro" id="IPR044640">
    <property type="entry name" value="RU2A"/>
</dbReference>
<evidence type="ECO:0000256" key="5">
    <source>
        <dbReference type="ARBA" id="ARBA00024196"/>
    </source>
</evidence>
<evidence type="ECO:0000256" key="1">
    <source>
        <dbReference type="ARBA" id="ARBA00004123"/>
    </source>
</evidence>
<evidence type="ECO:0000313" key="6">
    <source>
        <dbReference type="EMBL" id="CAD8751762.1"/>
    </source>
</evidence>
<dbReference type="EMBL" id="HBFX01014771">
    <property type="protein sequence ID" value="CAD8954318.1"/>
    <property type="molecule type" value="Transcribed_RNA"/>
</dbReference>
<comment type="similarity">
    <text evidence="5">Belongs to the U2 small nuclear ribonucleoprotein A family.</text>
</comment>
<evidence type="ECO:0008006" key="8">
    <source>
        <dbReference type="Google" id="ProtNLM"/>
    </source>
</evidence>
<evidence type="ECO:0000256" key="3">
    <source>
        <dbReference type="ARBA" id="ARBA00022737"/>
    </source>
</evidence>
<dbReference type="FunFam" id="3.80.10.10:FF:000026">
    <property type="entry name" value="U2 small nuclear ribonucleoprotein A"/>
    <property type="match status" value="1"/>
</dbReference>
<dbReference type="PROSITE" id="PS51450">
    <property type="entry name" value="LRR"/>
    <property type="match status" value="2"/>
</dbReference>
<dbReference type="Pfam" id="PF14580">
    <property type="entry name" value="LRR_9"/>
    <property type="match status" value="1"/>
</dbReference>
<dbReference type="AlphaFoldDB" id="A0A6U4UCP8"/>
<protein>
    <recommendedName>
        <fullName evidence="8">U2A'/phosphoprotein 32 family A C-terminal domain-containing protein</fullName>
    </recommendedName>
</protein>
<dbReference type="EMBL" id="HBFK01029994">
    <property type="protein sequence ID" value="CAD8751762.1"/>
    <property type="molecule type" value="Transcribed_RNA"/>
</dbReference>